<keyword evidence="20" id="KW-1185">Reference proteome</keyword>
<evidence type="ECO:0000259" key="17">
    <source>
        <dbReference type="Pfam" id="PF00890"/>
    </source>
</evidence>
<feature type="domain" description="Glucose-methanol-choline oxidoreductase N-terminal" evidence="16">
    <location>
        <begin position="82"/>
        <end position="263"/>
    </location>
</feature>
<organism evidence="19 20">
    <name type="scientific">Corallococcus caeni</name>
    <dbReference type="NCBI Taxonomy" id="3082388"/>
    <lineage>
        <taxon>Bacteria</taxon>
        <taxon>Pseudomonadati</taxon>
        <taxon>Myxococcota</taxon>
        <taxon>Myxococcia</taxon>
        <taxon>Myxococcales</taxon>
        <taxon>Cystobacterineae</taxon>
        <taxon>Myxococcaceae</taxon>
        <taxon>Corallococcus</taxon>
    </lineage>
</organism>
<sequence length="515" mass="55758">MGMAKRYDVVVVGSGFGGSITALRLAQAGKSVAVLERGRRYAPGQFPRDVTRADELLWHHPVRPEARGLYDVRFLSGIGTVTASGVGGGSLIYANVHVRPDPIVFDHPRWPRGFSREALDPYYDKVARELDVKPFPASIPLKKRDLFQQAAQRMGRQTFDPDEAVSWTEPSAPGRKACQRCAECEFGCQHGAKNTLDLTYLARAEKLGATVWPGLSVSHVQRVAGGYRVHFQDLATGEKTSVEGSRVVLSAGALGTVEILLRSRDRARTLPLVSEWLGKGYSGNGDFLGSLHGSREEILPWAGPDVATVMRFFDAAPRFTMVTATFNQPATAVLAGMGQPRLGLLGGVGSPLWTKLWPLMHGAFAKGLFNKPLGAGVDPAHTSNLFAIGQDNANGHMVLKGDRLDIEWDYANENVALVNRMTDAMRELASQYGGTFAPLVTWELFRRPFTVHSLGGAHLAESPARGVVSKEGEVFNYPGLYVADGSVIPTSIGFHPVMTISAVAERIAEAVAHGF</sequence>
<proteinExistence type="inferred from homology"/>
<evidence type="ECO:0000256" key="13">
    <source>
        <dbReference type="ARBA" id="ARBA00049723"/>
    </source>
</evidence>
<evidence type="ECO:0000256" key="5">
    <source>
        <dbReference type="ARBA" id="ARBA00022827"/>
    </source>
</evidence>
<dbReference type="RefSeq" id="WP_338279247.1">
    <property type="nucleotide sequence ID" value="NZ_BTTX01000004.1"/>
</dbReference>
<comment type="caution">
    <text evidence="19">The sequence shown here is derived from an EMBL/GenBank/DDBJ whole genome shotgun (WGS) entry which is preliminary data.</text>
</comment>
<evidence type="ECO:0000256" key="7">
    <source>
        <dbReference type="ARBA" id="ARBA00023098"/>
    </source>
</evidence>
<keyword evidence="6" id="KW-0560">Oxidoreductase</keyword>
<evidence type="ECO:0000256" key="15">
    <source>
        <dbReference type="ARBA" id="ARBA00049778"/>
    </source>
</evidence>
<comment type="similarity">
    <text evidence="2">Belongs to the GMC oxidoreductase family.</text>
</comment>
<evidence type="ECO:0000313" key="19">
    <source>
        <dbReference type="EMBL" id="GMU08511.1"/>
    </source>
</evidence>
<evidence type="ECO:0000256" key="12">
    <source>
        <dbReference type="ARBA" id="ARBA00049645"/>
    </source>
</evidence>
<dbReference type="InterPro" id="IPR052542">
    <property type="entry name" value="Cholesterol_Oxidase"/>
</dbReference>
<evidence type="ECO:0000256" key="3">
    <source>
        <dbReference type="ARBA" id="ARBA00022548"/>
    </source>
</evidence>
<evidence type="ECO:0000259" key="16">
    <source>
        <dbReference type="Pfam" id="PF00732"/>
    </source>
</evidence>
<dbReference type="PANTHER" id="PTHR47470">
    <property type="entry name" value="CHOLESTEROL OXIDASE"/>
    <property type="match status" value="1"/>
</dbReference>
<feature type="domain" description="FAD-dependent oxidoreductase 2 FAD-binding" evidence="17">
    <location>
        <begin position="8"/>
        <end position="39"/>
    </location>
</feature>
<dbReference type="EC" id="1.1.3.6" evidence="13"/>
<evidence type="ECO:0000256" key="9">
    <source>
        <dbReference type="ARBA" id="ARBA00023221"/>
    </source>
</evidence>
<dbReference type="InterPro" id="IPR036188">
    <property type="entry name" value="FAD/NAD-bd_sf"/>
</dbReference>
<evidence type="ECO:0000313" key="20">
    <source>
        <dbReference type="Proteomes" id="UP001342631"/>
    </source>
</evidence>
<dbReference type="Pfam" id="PF00890">
    <property type="entry name" value="FAD_binding_2"/>
    <property type="match status" value="1"/>
</dbReference>
<dbReference type="Proteomes" id="UP001342631">
    <property type="component" value="Unassembled WGS sequence"/>
</dbReference>
<dbReference type="Pfam" id="PF05199">
    <property type="entry name" value="GMC_oxred_C"/>
    <property type="match status" value="1"/>
</dbReference>
<dbReference type="InterPro" id="IPR003953">
    <property type="entry name" value="FAD-dep_OxRdtase_2_FAD-bd"/>
</dbReference>
<keyword evidence="10" id="KW-0413">Isomerase</keyword>
<evidence type="ECO:0000256" key="2">
    <source>
        <dbReference type="ARBA" id="ARBA00010790"/>
    </source>
</evidence>
<comment type="cofactor">
    <cofactor evidence="1">
        <name>FAD</name>
        <dbReference type="ChEBI" id="CHEBI:57692"/>
    </cofactor>
</comment>
<dbReference type="EC" id="5.3.3.1" evidence="11"/>
<comment type="pathway">
    <text evidence="12">Steroid metabolism; cholesterol degradation.</text>
</comment>
<keyword evidence="7" id="KW-0443">Lipid metabolism</keyword>
<evidence type="ECO:0000256" key="4">
    <source>
        <dbReference type="ARBA" id="ARBA00022630"/>
    </source>
</evidence>
<reference evidence="19 20" key="1">
    <citation type="journal article" date="2024" name="Arch. Microbiol.">
        <title>Corallococcus caeni sp. nov., a novel myxobacterium isolated from activated sludge.</title>
        <authorList>
            <person name="Tomita S."/>
            <person name="Nakai R."/>
            <person name="Kuroda K."/>
            <person name="Kurashita H."/>
            <person name="Hatamoto M."/>
            <person name="Yamaguchi T."/>
            <person name="Narihiro T."/>
        </authorList>
    </citation>
    <scope>NUCLEOTIDE SEQUENCE [LARGE SCALE GENOMIC DNA]</scope>
    <source>
        <strain evidence="19 20">NO1</strain>
    </source>
</reference>
<keyword evidence="3" id="KW-0153">Cholesterol metabolism</keyword>
<dbReference type="InterPro" id="IPR000172">
    <property type="entry name" value="GMC_OxRdtase_N"/>
</dbReference>
<evidence type="ECO:0000256" key="1">
    <source>
        <dbReference type="ARBA" id="ARBA00001974"/>
    </source>
</evidence>
<dbReference type="PRINTS" id="PR00411">
    <property type="entry name" value="PNDRDTASEI"/>
</dbReference>
<evidence type="ECO:0000256" key="11">
    <source>
        <dbReference type="ARBA" id="ARBA00038856"/>
    </source>
</evidence>
<dbReference type="Pfam" id="PF00732">
    <property type="entry name" value="GMC_oxred_N"/>
    <property type="match status" value="1"/>
</dbReference>
<keyword evidence="4" id="KW-0285">Flavoprotein</keyword>
<dbReference type="PANTHER" id="PTHR47470:SF1">
    <property type="entry name" value="FAD-DEPENDENT OXIDOREDUCTASE 2 FAD BINDING DOMAIN-CONTAINING PROTEIN"/>
    <property type="match status" value="1"/>
</dbReference>
<keyword evidence="9" id="KW-0753">Steroid metabolism</keyword>
<evidence type="ECO:0000256" key="14">
    <source>
        <dbReference type="ARBA" id="ARBA00049744"/>
    </source>
</evidence>
<keyword evidence="8" id="KW-1207">Sterol metabolism</keyword>
<gene>
    <name evidence="19" type="ORF">ASNO1_47640</name>
</gene>
<evidence type="ECO:0000256" key="8">
    <source>
        <dbReference type="ARBA" id="ARBA00023166"/>
    </source>
</evidence>
<dbReference type="Gene3D" id="3.50.50.60">
    <property type="entry name" value="FAD/NAD(P)-binding domain"/>
    <property type="match status" value="3"/>
</dbReference>
<feature type="domain" description="Glucose-methanol-choline oxidoreductase C-terminal" evidence="18">
    <location>
        <begin position="450"/>
        <end position="504"/>
    </location>
</feature>
<dbReference type="EMBL" id="BTTX01000004">
    <property type="protein sequence ID" value="GMU08511.1"/>
    <property type="molecule type" value="Genomic_DNA"/>
</dbReference>
<name>A0ABQ6QXJ4_9BACT</name>
<accession>A0ABQ6QXJ4</accession>
<evidence type="ECO:0000259" key="18">
    <source>
        <dbReference type="Pfam" id="PF05199"/>
    </source>
</evidence>
<evidence type="ECO:0000256" key="6">
    <source>
        <dbReference type="ARBA" id="ARBA00023002"/>
    </source>
</evidence>
<keyword evidence="5" id="KW-0274">FAD</keyword>
<protein>
    <recommendedName>
        <fullName evidence="14">Cholesterol oxidase</fullName>
        <ecNumber evidence="13">1.1.3.6</ecNumber>
        <ecNumber evidence="11">5.3.3.1</ecNumber>
    </recommendedName>
    <alternativeName>
        <fullName evidence="15">Cholesterol isomerase</fullName>
    </alternativeName>
</protein>
<dbReference type="InterPro" id="IPR007867">
    <property type="entry name" value="GMC_OxRtase_C"/>
</dbReference>
<dbReference type="SUPFAM" id="SSF51905">
    <property type="entry name" value="FAD/NAD(P)-binding domain"/>
    <property type="match status" value="1"/>
</dbReference>
<evidence type="ECO:0000256" key="10">
    <source>
        <dbReference type="ARBA" id="ARBA00023235"/>
    </source>
</evidence>